<proteinExistence type="predicted"/>
<dbReference type="Proteomes" id="UP000299102">
    <property type="component" value="Unassembled WGS sequence"/>
</dbReference>
<protein>
    <submittedName>
        <fullName evidence="1">Uncharacterized protein</fullName>
    </submittedName>
</protein>
<dbReference type="EMBL" id="BGZK01000620">
    <property type="protein sequence ID" value="GBP53308.1"/>
    <property type="molecule type" value="Genomic_DNA"/>
</dbReference>
<reference evidence="1 2" key="1">
    <citation type="journal article" date="2019" name="Commun. Biol.">
        <title>The bagworm genome reveals a unique fibroin gene that provides high tensile strength.</title>
        <authorList>
            <person name="Kono N."/>
            <person name="Nakamura H."/>
            <person name="Ohtoshi R."/>
            <person name="Tomita M."/>
            <person name="Numata K."/>
            <person name="Arakawa K."/>
        </authorList>
    </citation>
    <scope>NUCLEOTIDE SEQUENCE [LARGE SCALE GENOMIC DNA]</scope>
</reference>
<dbReference type="AlphaFoldDB" id="A0A4C1WPJ5"/>
<organism evidence="1 2">
    <name type="scientific">Eumeta variegata</name>
    <name type="common">Bagworm moth</name>
    <name type="synonym">Eumeta japonica</name>
    <dbReference type="NCBI Taxonomy" id="151549"/>
    <lineage>
        <taxon>Eukaryota</taxon>
        <taxon>Metazoa</taxon>
        <taxon>Ecdysozoa</taxon>
        <taxon>Arthropoda</taxon>
        <taxon>Hexapoda</taxon>
        <taxon>Insecta</taxon>
        <taxon>Pterygota</taxon>
        <taxon>Neoptera</taxon>
        <taxon>Endopterygota</taxon>
        <taxon>Lepidoptera</taxon>
        <taxon>Glossata</taxon>
        <taxon>Ditrysia</taxon>
        <taxon>Tineoidea</taxon>
        <taxon>Psychidae</taxon>
        <taxon>Oiketicinae</taxon>
        <taxon>Eumeta</taxon>
    </lineage>
</organism>
<evidence type="ECO:0000313" key="1">
    <source>
        <dbReference type="EMBL" id="GBP53308.1"/>
    </source>
</evidence>
<keyword evidence="2" id="KW-1185">Reference proteome</keyword>
<accession>A0A4C1WPJ5</accession>
<name>A0A4C1WPJ5_EUMVA</name>
<gene>
    <name evidence="1" type="ORF">EVAR_44309_1</name>
</gene>
<sequence length="81" mass="9395">MEPLELRNIRPSIHLTVCGLAQGLYTRMLLFGMGFRIHDKLRLCYLGNIRSSFLCSKRCRDWARTPDASHAAYAQLSYYNI</sequence>
<comment type="caution">
    <text evidence="1">The sequence shown here is derived from an EMBL/GenBank/DDBJ whole genome shotgun (WGS) entry which is preliminary data.</text>
</comment>
<evidence type="ECO:0000313" key="2">
    <source>
        <dbReference type="Proteomes" id="UP000299102"/>
    </source>
</evidence>